<dbReference type="InterPro" id="IPR008775">
    <property type="entry name" value="Phytyl_CoA_dOase-like"/>
</dbReference>
<evidence type="ECO:0008006" key="4">
    <source>
        <dbReference type="Google" id="ProtNLM"/>
    </source>
</evidence>
<dbReference type="AlphaFoldDB" id="A0A382JD75"/>
<gene>
    <name evidence="3" type="ORF">METZ01_LOCUS262542</name>
</gene>
<dbReference type="Gene3D" id="2.60.120.620">
    <property type="entry name" value="q2cbj1_9rhob like domain"/>
    <property type="match status" value="1"/>
</dbReference>
<dbReference type="SUPFAM" id="SSF51197">
    <property type="entry name" value="Clavaminate synthase-like"/>
    <property type="match status" value="1"/>
</dbReference>
<accession>A0A382JD75</accession>
<dbReference type="GO" id="GO:0046872">
    <property type="term" value="F:metal ion binding"/>
    <property type="evidence" value="ECO:0007669"/>
    <property type="project" value="UniProtKB-KW"/>
</dbReference>
<organism evidence="3">
    <name type="scientific">marine metagenome</name>
    <dbReference type="NCBI Taxonomy" id="408172"/>
    <lineage>
        <taxon>unclassified sequences</taxon>
        <taxon>metagenomes</taxon>
        <taxon>ecological metagenomes</taxon>
    </lineage>
</organism>
<protein>
    <recommendedName>
        <fullName evidence="4">Phytanoyl-CoA dioxygenase family protein</fullName>
    </recommendedName>
</protein>
<keyword evidence="1" id="KW-0479">Metal-binding</keyword>
<evidence type="ECO:0000256" key="1">
    <source>
        <dbReference type="ARBA" id="ARBA00022723"/>
    </source>
</evidence>
<dbReference type="Pfam" id="PF05721">
    <property type="entry name" value="PhyH"/>
    <property type="match status" value="1"/>
</dbReference>
<reference evidence="3" key="1">
    <citation type="submission" date="2018-05" db="EMBL/GenBank/DDBJ databases">
        <authorList>
            <person name="Lanie J.A."/>
            <person name="Ng W.-L."/>
            <person name="Kazmierczak K.M."/>
            <person name="Andrzejewski T.M."/>
            <person name="Davidsen T.M."/>
            <person name="Wayne K.J."/>
            <person name="Tettelin H."/>
            <person name="Glass J.I."/>
            <person name="Rusch D."/>
            <person name="Podicherti R."/>
            <person name="Tsui H.-C.T."/>
            <person name="Winkler M.E."/>
        </authorList>
    </citation>
    <scope>NUCLEOTIDE SEQUENCE</scope>
</reference>
<dbReference type="EMBL" id="UINC01073364">
    <property type="protein sequence ID" value="SVC09688.1"/>
    <property type="molecule type" value="Genomic_DNA"/>
</dbReference>
<dbReference type="PANTHER" id="PTHR20883:SF15">
    <property type="entry name" value="PHYTANOYL-COA DIOXYGENASE DOMAIN-CONTAINING PROTEIN 1"/>
    <property type="match status" value="1"/>
</dbReference>
<evidence type="ECO:0000256" key="2">
    <source>
        <dbReference type="ARBA" id="ARBA00023004"/>
    </source>
</evidence>
<proteinExistence type="predicted"/>
<dbReference type="PANTHER" id="PTHR20883">
    <property type="entry name" value="PHYTANOYL-COA DIOXYGENASE DOMAIN CONTAINING 1"/>
    <property type="match status" value="1"/>
</dbReference>
<sequence>MNEREQFLFDLQGFLKVEDFLDAEEVQALNDAFDANWNQRIDDPNTAPAGSTYGPVRRGMFTGMLTWDPPHCQPFRDLLAHRKLIPYLNTLFGRGWKMDHSPFMLTGGKGTEGLRIHGSTSRHFDDSQYYVYRNGQMRCGMIVCQFQLADVNPGDGGMCVIPGSHKANFPCPEPILTWDEDREVVYQVPCKAGDLVIFNEATLHGTLPWTAENERRSLLYRYSPKVVHFAGGTYEVTQPEWVSELTEAQQAVLEPPYIYNRPLVEDDGVSVVRPRRG</sequence>
<keyword evidence="2" id="KW-0408">Iron</keyword>
<evidence type="ECO:0000313" key="3">
    <source>
        <dbReference type="EMBL" id="SVC09688.1"/>
    </source>
</evidence>
<name>A0A382JD75_9ZZZZ</name>